<dbReference type="AlphaFoldDB" id="A0A0F9NFW0"/>
<organism evidence="1">
    <name type="scientific">marine sediment metagenome</name>
    <dbReference type="NCBI Taxonomy" id="412755"/>
    <lineage>
        <taxon>unclassified sequences</taxon>
        <taxon>metagenomes</taxon>
        <taxon>ecological metagenomes</taxon>
    </lineage>
</organism>
<dbReference type="EMBL" id="LAZR01004200">
    <property type="protein sequence ID" value="KKN10822.1"/>
    <property type="molecule type" value="Genomic_DNA"/>
</dbReference>
<evidence type="ECO:0000313" key="1">
    <source>
        <dbReference type="EMBL" id="KKN10822.1"/>
    </source>
</evidence>
<sequence length="38" mass="4510">MIEGASALINTQWKTLKPITKNTWLREIYDSNKLIKQY</sequence>
<name>A0A0F9NFW0_9ZZZZ</name>
<comment type="caution">
    <text evidence="1">The sequence shown here is derived from an EMBL/GenBank/DDBJ whole genome shotgun (WGS) entry which is preliminary data.</text>
</comment>
<reference evidence="1" key="1">
    <citation type="journal article" date="2015" name="Nature">
        <title>Complex archaea that bridge the gap between prokaryotes and eukaryotes.</title>
        <authorList>
            <person name="Spang A."/>
            <person name="Saw J.H."/>
            <person name="Jorgensen S.L."/>
            <person name="Zaremba-Niedzwiedzka K."/>
            <person name="Martijn J."/>
            <person name="Lind A.E."/>
            <person name="van Eijk R."/>
            <person name="Schleper C."/>
            <person name="Guy L."/>
            <person name="Ettema T.J."/>
        </authorList>
    </citation>
    <scope>NUCLEOTIDE SEQUENCE</scope>
</reference>
<proteinExistence type="predicted"/>
<gene>
    <name evidence="1" type="ORF">LCGC14_1032700</name>
</gene>
<protein>
    <submittedName>
        <fullName evidence="1">Uncharacterized protein</fullName>
    </submittedName>
</protein>
<accession>A0A0F9NFW0</accession>